<protein>
    <submittedName>
        <fullName evidence="1">Uncharacterized protein</fullName>
    </submittedName>
</protein>
<dbReference type="EMBL" id="JAXCGZ010007884">
    <property type="protein sequence ID" value="KAK7078344.1"/>
    <property type="molecule type" value="Genomic_DNA"/>
</dbReference>
<dbReference type="InterPro" id="IPR004119">
    <property type="entry name" value="EcKL"/>
</dbReference>
<proteinExistence type="predicted"/>
<accession>A0AAN8XFP9</accession>
<reference evidence="1 2" key="1">
    <citation type="submission" date="2023-11" db="EMBL/GenBank/DDBJ databases">
        <title>Halocaridina rubra genome assembly.</title>
        <authorList>
            <person name="Smith C."/>
        </authorList>
    </citation>
    <scope>NUCLEOTIDE SEQUENCE [LARGE SCALE GENOMIC DNA]</scope>
    <source>
        <strain evidence="1">EP-1</strain>
        <tissue evidence="1">Whole</tissue>
    </source>
</reference>
<feature type="non-terminal residue" evidence="1">
    <location>
        <position position="150"/>
    </location>
</feature>
<keyword evidence="2" id="KW-1185">Reference proteome</keyword>
<dbReference type="Proteomes" id="UP001381693">
    <property type="component" value="Unassembled WGS sequence"/>
</dbReference>
<dbReference type="AlphaFoldDB" id="A0AAN8XFP9"/>
<organism evidence="1 2">
    <name type="scientific">Halocaridina rubra</name>
    <name type="common">Hawaiian red shrimp</name>
    <dbReference type="NCBI Taxonomy" id="373956"/>
    <lineage>
        <taxon>Eukaryota</taxon>
        <taxon>Metazoa</taxon>
        <taxon>Ecdysozoa</taxon>
        <taxon>Arthropoda</taxon>
        <taxon>Crustacea</taxon>
        <taxon>Multicrustacea</taxon>
        <taxon>Malacostraca</taxon>
        <taxon>Eumalacostraca</taxon>
        <taxon>Eucarida</taxon>
        <taxon>Decapoda</taxon>
        <taxon>Pleocyemata</taxon>
        <taxon>Caridea</taxon>
        <taxon>Atyoidea</taxon>
        <taxon>Atyidae</taxon>
        <taxon>Halocaridina</taxon>
    </lineage>
</organism>
<name>A0AAN8XFP9_HALRR</name>
<evidence type="ECO:0000313" key="2">
    <source>
        <dbReference type="Proteomes" id="UP001381693"/>
    </source>
</evidence>
<dbReference type="Pfam" id="PF02958">
    <property type="entry name" value="EcKL"/>
    <property type="match status" value="1"/>
</dbReference>
<comment type="caution">
    <text evidence="1">The sequence shown here is derived from an EMBL/GenBank/DDBJ whole genome shotgun (WGS) entry which is preliminary data.</text>
</comment>
<sequence length="150" mass="17285">MLSLNAEVGKEVIFLEDLRSRGFRMTEAGLSGLDFSHAMLLLKEVARLYASSWVLQQIRHDRDLGEEFEFLKEGFTQPSDAESQYFIKKTMRGNNVAIAMLEHIGDYKKVVDWIKMHKTSSMEIMITMIKSSPPFDVTFQGDLHFNNTLF</sequence>
<dbReference type="PANTHER" id="PTHR11012:SF30">
    <property type="entry name" value="PROTEIN KINASE-LIKE DOMAIN-CONTAINING"/>
    <property type="match status" value="1"/>
</dbReference>
<gene>
    <name evidence="1" type="ORF">SK128_007017</name>
</gene>
<evidence type="ECO:0000313" key="1">
    <source>
        <dbReference type="EMBL" id="KAK7078344.1"/>
    </source>
</evidence>
<dbReference type="PANTHER" id="PTHR11012">
    <property type="entry name" value="PROTEIN KINASE-LIKE DOMAIN-CONTAINING"/>
    <property type="match status" value="1"/>
</dbReference>